<dbReference type="Gene3D" id="3.90.1200.10">
    <property type="match status" value="1"/>
</dbReference>
<gene>
    <name evidence="1" type="primary">yutH</name>
    <name evidence="1" type="ORF">E1I69_20705</name>
</gene>
<keyword evidence="1" id="KW-0946">Virion</keyword>
<name>A0A4V3V7A5_9BACI</name>
<dbReference type="NCBIfam" id="TIGR02905">
    <property type="entry name" value="spore_yutH"/>
    <property type="match status" value="1"/>
</dbReference>
<dbReference type="Proteomes" id="UP000306477">
    <property type="component" value="Unassembled WGS sequence"/>
</dbReference>
<dbReference type="OrthoDB" id="2986702at2"/>
<dbReference type="AlphaFoldDB" id="A0A4V3V7A5"/>
<dbReference type="RefSeq" id="WP_136381453.1">
    <property type="nucleotide sequence ID" value="NZ_SLUB01000060.1"/>
</dbReference>
<dbReference type="InterPro" id="IPR011009">
    <property type="entry name" value="Kinase-like_dom_sf"/>
</dbReference>
<evidence type="ECO:0000313" key="1">
    <source>
        <dbReference type="EMBL" id="THE09873.1"/>
    </source>
</evidence>
<dbReference type="STRING" id="1033734.GCA_000285535_01735"/>
<comment type="caution">
    <text evidence="1">The sequence shown here is derived from an EMBL/GenBank/DDBJ whole genome shotgun (WGS) entry which is preliminary data.</text>
</comment>
<proteinExistence type="predicted"/>
<accession>A0A4V3V7A5</accession>
<evidence type="ECO:0000313" key="2">
    <source>
        <dbReference type="Proteomes" id="UP000306477"/>
    </source>
</evidence>
<reference evidence="1 2" key="1">
    <citation type="journal article" date="2019" name="Indoor Air">
        <title>Impacts of indoor surface finishes on bacterial viability.</title>
        <authorList>
            <person name="Hu J."/>
            <person name="Maamar S.B."/>
            <person name="Glawe A.J."/>
            <person name="Gottel N."/>
            <person name="Gilbert J.A."/>
            <person name="Hartmann E.M."/>
        </authorList>
    </citation>
    <scope>NUCLEOTIDE SEQUENCE [LARGE SCALE GENOMIC DNA]</scope>
    <source>
        <strain evidence="1 2">AF060A6</strain>
    </source>
</reference>
<keyword evidence="1" id="KW-0167">Capsid protein</keyword>
<dbReference type="GO" id="GO:0042601">
    <property type="term" value="C:endospore-forming forespore"/>
    <property type="evidence" value="ECO:0007669"/>
    <property type="project" value="TreeGrafter"/>
</dbReference>
<dbReference type="PANTHER" id="PTHR39179">
    <property type="entry name" value="SPORE COAT PROTEIN I"/>
    <property type="match status" value="1"/>
</dbReference>
<organism evidence="1 2">
    <name type="scientific">Bacillus timonensis</name>
    <dbReference type="NCBI Taxonomy" id="1033734"/>
    <lineage>
        <taxon>Bacteria</taxon>
        <taxon>Bacillati</taxon>
        <taxon>Bacillota</taxon>
        <taxon>Bacilli</taxon>
        <taxon>Bacillales</taxon>
        <taxon>Bacillaceae</taxon>
        <taxon>Bacillus</taxon>
    </lineage>
</organism>
<dbReference type="InterPro" id="IPR014254">
    <property type="entry name" value="Spore_coat_YutH"/>
</dbReference>
<protein>
    <submittedName>
        <fullName evidence="1">Spore coat protein YutH</fullName>
    </submittedName>
</protein>
<dbReference type="SUPFAM" id="SSF56112">
    <property type="entry name" value="Protein kinase-like (PK-like)"/>
    <property type="match status" value="1"/>
</dbReference>
<keyword evidence="2" id="KW-1185">Reference proteome</keyword>
<dbReference type="EMBL" id="SLUB01000060">
    <property type="protein sequence ID" value="THE09873.1"/>
    <property type="molecule type" value="Genomic_DNA"/>
</dbReference>
<dbReference type="InterPro" id="IPR047175">
    <property type="entry name" value="CotS-like"/>
</dbReference>
<dbReference type="PANTHER" id="PTHR39179:SF2">
    <property type="entry name" value="ENDOSPORE COAT-ASSOCIATED PROTEIN YUTH"/>
    <property type="match status" value="1"/>
</dbReference>
<sequence length="337" mass="40436">MKDTLYEQYKLKMDRFVKAFGYDAIIYRNIIYCIVPRQHVEQEELYEIKHLSDYMIQKGDIRVGCILPTTDGNLSTTIHDEEVVMIRIPVYSHRNTNTLGNELARFHNRGRSFPYRVNKINRIGQWKFLWEKRLDQMELFWKEKVRQHPQNRFETLFVEAFPYYIGLTENAIQYLVDTEMDVAPSAIDSATICHHRFTETSWDKDTFTKLPTDWVFDHCTRDLAEFIRDQYTRDESRQNGNVIHFLKEYERVSPLSPFSWRLLYARLLFPLHFFECIEGYYMTESENKKEIQLQRLESMLQHSSDHERFLATFLSSVGVNEKRLTIPNISWLQIKKV</sequence>